<proteinExistence type="predicted"/>
<dbReference type="Proteomes" id="UP000701702">
    <property type="component" value="Unassembled WGS sequence"/>
</dbReference>
<evidence type="ECO:0000313" key="3">
    <source>
        <dbReference type="Proteomes" id="UP000701702"/>
    </source>
</evidence>
<dbReference type="InterPro" id="IPR000182">
    <property type="entry name" value="GNAT_dom"/>
</dbReference>
<dbReference type="PROSITE" id="PS51186">
    <property type="entry name" value="GNAT"/>
    <property type="match status" value="1"/>
</dbReference>
<evidence type="ECO:0000259" key="1">
    <source>
        <dbReference type="PROSITE" id="PS51186"/>
    </source>
</evidence>
<protein>
    <recommendedName>
        <fullName evidence="1">N-acetyltransferase domain-containing protein</fullName>
    </recommendedName>
</protein>
<keyword evidence="3" id="KW-1185">Reference proteome</keyword>
<dbReference type="SUPFAM" id="SSF55729">
    <property type="entry name" value="Acyl-CoA N-acyltransferases (Nat)"/>
    <property type="match status" value="1"/>
</dbReference>
<name>A0ABM8WYP4_9BURK</name>
<dbReference type="Pfam" id="PF13508">
    <property type="entry name" value="Acetyltransf_7"/>
    <property type="match status" value="1"/>
</dbReference>
<dbReference type="InterPro" id="IPR016181">
    <property type="entry name" value="Acyl_CoA_acyltransferase"/>
</dbReference>
<reference evidence="2 3" key="1">
    <citation type="submission" date="2021-08" db="EMBL/GenBank/DDBJ databases">
        <authorList>
            <person name="Peeters C."/>
        </authorList>
    </citation>
    <scope>NUCLEOTIDE SEQUENCE [LARGE SCALE GENOMIC DNA]</scope>
    <source>
        <strain evidence="2 3">LMG 23994</strain>
    </source>
</reference>
<dbReference type="CDD" id="cd04301">
    <property type="entry name" value="NAT_SF"/>
    <property type="match status" value="1"/>
</dbReference>
<dbReference type="RefSeq" id="WP_224002354.1">
    <property type="nucleotide sequence ID" value="NZ_CAJZAF010000011.1"/>
</dbReference>
<organism evidence="2 3">
    <name type="scientific">Cupriavidus pinatubonensis</name>
    <dbReference type="NCBI Taxonomy" id="248026"/>
    <lineage>
        <taxon>Bacteria</taxon>
        <taxon>Pseudomonadati</taxon>
        <taxon>Pseudomonadota</taxon>
        <taxon>Betaproteobacteria</taxon>
        <taxon>Burkholderiales</taxon>
        <taxon>Burkholderiaceae</taxon>
        <taxon>Cupriavidus</taxon>
    </lineage>
</organism>
<accession>A0ABM8WYP4</accession>
<dbReference type="EMBL" id="CAJZAF010000011">
    <property type="protein sequence ID" value="CAG9172617.1"/>
    <property type="molecule type" value="Genomic_DNA"/>
</dbReference>
<feature type="domain" description="N-acetyltransferase" evidence="1">
    <location>
        <begin position="4"/>
        <end position="131"/>
    </location>
</feature>
<gene>
    <name evidence="2" type="ORF">LMG23994_02450</name>
</gene>
<evidence type="ECO:0000313" key="2">
    <source>
        <dbReference type="EMBL" id="CAG9172617.1"/>
    </source>
</evidence>
<dbReference type="Gene3D" id="3.40.630.30">
    <property type="match status" value="1"/>
</dbReference>
<sequence>MRSISIRTAMTGEWERIGDILHRTGLMATDVDPFETMFHVAESESMLVGCAGAERLGNTAIVGPVAVLPEFRDRGIASHLIRTTLMRARASGCRQAVYFSHHCAVFFSRHGFLLMPRDELSPEVRASKTFQREHGFWSLCMRCDLT</sequence>
<comment type="caution">
    <text evidence="2">The sequence shown here is derived from an EMBL/GenBank/DDBJ whole genome shotgun (WGS) entry which is preliminary data.</text>
</comment>